<comment type="caution">
    <text evidence="4">The sequence shown here is derived from an EMBL/GenBank/DDBJ whole genome shotgun (WGS) entry which is preliminary data.</text>
</comment>
<dbReference type="CDD" id="cd00051">
    <property type="entry name" value="EFh"/>
    <property type="match status" value="1"/>
</dbReference>
<dbReference type="InterPro" id="IPR002048">
    <property type="entry name" value="EF_hand_dom"/>
</dbReference>
<dbReference type="InterPro" id="IPR018247">
    <property type="entry name" value="EF_Hand_1_Ca_BS"/>
</dbReference>
<dbReference type="SMART" id="SM00054">
    <property type="entry name" value="EFh"/>
    <property type="match status" value="3"/>
</dbReference>
<feature type="domain" description="EF-hand" evidence="3">
    <location>
        <begin position="116"/>
        <end position="149"/>
    </location>
</feature>
<dbReference type="InterPro" id="IPR011992">
    <property type="entry name" value="EF-hand-dom_pair"/>
</dbReference>
<protein>
    <submittedName>
        <fullName evidence="4">Troponin C</fullName>
    </submittedName>
</protein>
<dbReference type="Proteomes" id="UP001151699">
    <property type="component" value="Chromosome B"/>
</dbReference>
<dbReference type="Gene3D" id="1.10.238.10">
    <property type="entry name" value="EF-hand"/>
    <property type="match status" value="2"/>
</dbReference>
<accession>A0A9Q0N2D3</accession>
<dbReference type="Pfam" id="PF13499">
    <property type="entry name" value="EF-hand_7"/>
    <property type="match status" value="1"/>
</dbReference>
<dbReference type="FunFam" id="1.10.238.10:FF:000001">
    <property type="entry name" value="Calmodulin 1"/>
    <property type="match status" value="1"/>
</dbReference>
<evidence type="ECO:0000313" key="5">
    <source>
        <dbReference type="Proteomes" id="UP001151699"/>
    </source>
</evidence>
<organism evidence="4 5">
    <name type="scientific">Pseudolycoriella hygida</name>
    <dbReference type="NCBI Taxonomy" id="35572"/>
    <lineage>
        <taxon>Eukaryota</taxon>
        <taxon>Metazoa</taxon>
        <taxon>Ecdysozoa</taxon>
        <taxon>Arthropoda</taxon>
        <taxon>Hexapoda</taxon>
        <taxon>Insecta</taxon>
        <taxon>Pterygota</taxon>
        <taxon>Neoptera</taxon>
        <taxon>Endopterygota</taxon>
        <taxon>Diptera</taxon>
        <taxon>Nematocera</taxon>
        <taxon>Sciaroidea</taxon>
        <taxon>Sciaridae</taxon>
        <taxon>Pseudolycoriella</taxon>
    </lineage>
</organism>
<keyword evidence="5" id="KW-1185">Reference proteome</keyword>
<evidence type="ECO:0000256" key="1">
    <source>
        <dbReference type="ARBA" id="ARBA00022737"/>
    </source>
</evidence>
<keyword evidence="2" id="KW-0106">Calcium</keyword>
<gene>
    <name evidence="4" type="primary">TNNC1_1</name>
    <name evidence="4" type="ORF">Bhyg_07312</name>
</gene>
<evidence type="ECO:0000259" key="3">
    <source>
        <dbReference type="PROSITE" id="PS50222"/>
    </source>
</evidence>
<dbReference type="PROSITE" id="PS50222">
    <property type="entry name" value="EF_HAND_2"/>
    <property type="match status" value="1"/>
</dbReference>
<dbReference type="InterPro" id="IPR050230">
    <property type="entry name" value="CALM/Myosin/TropC-like"/>
</dbReference>
<reference evidence="4" key="1">
    <citation type="submission" date="2022-07" db="EMBL/GenBank/DDBJ databases">
        <authorList>
            <person name="Trinca V."/>
            <person name="Uliana J.V.C."/>
            <person name="Torres T.T."/>
            <person name="Ward R.J."/>
            <person name="Monesi N."/>
        </authorList>
    </citation>
    <scope>NUCLEOTIDE SEQUENCE</scope>
    <source>
        <strain evidence="4">HSMRA1968</strain>
        <tissue evidence="4">Whole embryos</tissue>
    </source>
</reference>
<evidence type="ECO:0000256" key="2">
    <source>
        <dbReference type="ARBA" id="ARBA00022837"/>
    </source>
</evidence>
<dbReference type="AlphaFoldDB" id="A0A9Q0N2D3"/>
<keyword evidence="1" id="KW-0677">Repeat</keyword>
<dbReference type="PANTHER" id="PTHR23048:SF0">
    <property type="entry name" value="CALMODULIN LIKE 3"/>
    <property type="match status" value="1"/>
</dbReference>
<dbReference type="GO" id="GO:0005509">
    <property type="term" value="F:calcium ion binding"/>
    <property type="evidence" value="ECO:0007669"/>
    <property type="project" value="InterPro"/>
</dbReference>
<dbReference type="PANTHER" id="PTHR23048">
    <property type="entry name" value="MYOSIN LIGHT CHAIN 1, 3"/>
    <property type="match status" value="1"/>
</dbReference>
<name>A0A9Q0N2D3_9DIPT</name>
<dbReference type="PROSITE" id="PS00018">
    <property type="entry name" value="EF_HAND_1"/>
    <property type="match status" value="1"/>
</dbReference>
<dbReference type="SUPFAM" id="SSF47473">
    <property type="entry name" value="EF-hand"/>
    <property type="match status" value="1"/>
</dbReference>
<proteinExistence type="predicted"/>
<dbReference type="EMBL" id="WJQU01000002">
    <property type="protein sequence ID" value="KAJ6642364.1"/>
    <property type="molecule type" value="Genomic_DNA"/>
</dbReference>
<evidence type="ECO:0000313" key="4">
    <source>
        <dbReference type="EMBL" id="KAJ6642364.1"/>
    </source>
</evidence>
<sequence length="149" mass="16720">MVQFSELDKETVRILRNAFLAFENEKSGTILTEDIGTIVEMLMGHQLDDKALKQAIKEADPAGAGKIEFEPFACFASKYVEVEEDAEAVAKELREAFLLYDRDVLRQILHEIDDKISPGDLDLMIEEIDADGSGTVDFEEFMEVMTGPL</sequence>
<dbReference type="GO" id="GO:0016460">
    <property type="term" value="C:myosin II complex"/>
    <property type="evidence" value="ECO:0007669"/>
    <property type="project" value="TreeGrafter"/>
</dbReference>
<dbReference type="OrthoDB" id="26525at2759"/>